<accession>V6DKJ6</accession>
<dbReference type="KEGG" id="dpb:BABL1_gene_742"/>
<dbReference type="OrthoDB" id="9900979at2"/>
<organism evidence="1 2">
    <name type="scientific">Candidatus Babela massiliensis</name>
    <dbReference type="NCBI Taxonomy" id="673862"/>
    <lineage>
        <taxon>Bacteria</taxon>
        <taxon>Candidatus Babelota</taxon>
        <taxon>Candidatus Babeliae</taxon>
        <taxon>Candidatus Babeliales</taxon>
        <taxon>Candidatus Babeliaceae</taxon>
        <taxon>Candidatus Babela</taxon>
    </lineage>
</organism>
<dbReference type="AlphaFoldDB" id="V6DKJ6"/>
<dbReference type="HOGENOM" id="CLU_480367_0_0_7"/>
<dbReference type="RefSeq" id="WP_023793023.1">
    <property type="nucleotide sequence ID" value="NC_023003.1"/>
</dbReference>
<dbReference type="Proteomes" id="UP000018769">
    <property type="component" value="Chromosome I"/>
</dbReference>
<proteinExistence type="predicted"/>
<name>V6DKJ6_9BACT</name>
<gene>
    <name evidence="1" type="ORF">BABL1_gene_742</name>
</gene>
<keyword evidence="2" id="KW-1185">Reference proteome</keyword>
<evidence type="ECO:0000313" key="2">
    <source>
        <dbReference type="Proteomes" id="UP000018769"/>
    </source>
</evidence>
<dbReference type="EMBL" id="HG793133">
    <property type="protein sequence ID" value="CDK31031.1"/>
    <property type="molecule type" value="Genomic_DNA"/>
</dbReference>
<sequence>MKQIFKYILFCSTFLFVNKILSEHQDHSESIDCCPKESKYQRKTFFLPRSQGTNTARWLSGWERFLAPYPCHIQNGALNLVIERTDSFHGGIISDYLFGANYLKFKGSQICNRNPETDIIADNFGLSTTYKGTLYFNPKIRNVIIEVNYYLALDTWIEGLYTRIHFPLTITSWDLGVGVKENTQELRPVFPDCYMSQDNTRYTQTLSSIKQALSGYGLFGDMNSPFDFGKFPFCANKKSGIADIYLVLGWTACGAPTDYLAFFLQTIIPGGNKPCGIKFFEPIVGNGRRWEVGFGSEGRLNLLSSENQSLDIFFLGYVNYRFKAFQIRSFDYLYNGFFSRYMLLKEYNKNLAYAGNMLNSIDYTTKAARAGDNLIGDASFKLSYYIWKFGFDIGYNIWGTTAERINIVKSVYPSDLNHRAFGFKGTTGICYRTLNENTGTITDGSSLHATSTQSTITQAGPIDNPLEINLENGEIPITWDSPTSGNVIVAQNSNPLVKVRVRDLDRCSAAVPSQLSHKFFAHIGYTHFGVDWEPELGLGGEVEFNGRRNLKTTIDQWGIWVKGQIAF</sequence>
<reference evidence="1 2" key="1">
    <citation type="journal article" date="2015" name="Biol. Direct">
        <title>Babela massiliensis, a representative of a widespread bacterial phylum with unusual adaptations to parasitism in amoebae.</title>
        <authorList>
            <person name="Pagnier I."/>
            <person name="Yutin N."/>
            <person name="Croce O."/>
            <person name="Makarova K.S."/>
            <person name="Wolf Y.I."/>
            <person name="Benamar S."/>
            <person name="Raoult D."/>
            <person name="Koonin E.V."/>
            <person name="La Scola B."/>
        </authorList>
    </citation>
    <scope>NUCLEOTIDE SEQUENCE [LARGE SCALE GENOMIC DNA]</scope>
    <source>
        <strain evidence="2">BABL1</strain>
    </source>
</reference>
<dbReference type="eggNOG" id="ENOG5033QAD">
    <property type="taxonomic scope" value="Bacteria"/>
</dbReference>
<evidence type="ECO:0000313" key="1">
    <source>
        <dbReference type="EMBL" id="CDK31031.1"/>
    </source>
</evidence>
<protein>
    <submittedName>
        <fullName evidence="1">Beta-propeller domain fused to N-terminal C-rich domain</fullName>
    </submittedName>
</protein>